<dbReference type="STRING" id="173990.SAMN05660691_02561"/>
<keyword evidence="3" id="KW-1185">Reference proteome</keyword>
<accession>A0A1H6M8P9</accession>
<feature type="chain" id="PRO_5011685493" evidence="1">
    <location>
        <begin position="23"/>
        <end position="189"/>
    </location>
</feature>
<evidence type="ECO:0000313" key="2">
    <source>
        <dbReference type="EMBL" id="SEH97784.1"/>
    </source>
</evidence>
<keyword evidence="1" id="KW-0732">Signal</keyword>
<protein>
    <submittedName>
        <fullName evidence="2">Uncharacterized protein</fullName>
    </submittedName>
</protein>
<organism evidence="2 3">
    <name type="scientific">Rheinheimera pacifica</name>
    <dbReference type="NCBI Taxonomy" id="173990"/>
    <lineage>
        <taxon>Bacteria</taxon>
        <taxon>Pseudomonadati</taxon>
        <taxon>Pseudomonadota</taxon>
        <taxon>Gammaproteobacteria</taxon>
        <taxon>Chromatiales</taxon>
        <taxon>Chromatiaceae</taxon>
        <taxon>Rheinheimera</taxon>
    </lineage>
</organism>
<dbReference type="EMBL" id="FNXF01000009">
    <property type="protein sequence ID" value="SEH97784.1"/>
    <property type="molecule type" value="Genomic_DNA"/>
</dbReference>
<feature type="signal peptide" evidence="1">
    <location>
        <begin position="1"/>
        <end position="22"/>
    </location>
</feature>
<dbReference type="Proteomes" id="UP000199371">
    <property type="component" value="Unassembled WGS sequence"/>
</dbReference>
<evidence type="ECO:0000256" key="1">
    <source>
        <dbReference type="SAM" id="SignalP"/>
    </source>
</evidence>
<gene>
    <name evidence="2" type="ORF">SAMN05660691_02561</name>
</gene>
<sequence length="189" mass="21398">MIKRNSIAGLALLSVFAAPTMAATVLTDANLDQFEAMLPKLQQLEQRPQNKQFNLQRHCDWPRHYREISAQEKDSAYQAEIEQLAKEHGFTPVQFVELSAKVTWPVLDSVQPMLEVSRQALMFLPAAQRQKTEKTIQQGQQYYQTLTGCLTADDKTALAKHHDRIMQIAKRLGGVEQILPPGMAVENKL</sequence>
<reference evidence="3" key="1">
    <citation type="submission" date="2016-10" db="EMBL/GenBank/DDBJ databases">
        <authorList>
            <person name="Varghese N."/>
            <person name="Submissions S."/>
        </authorList>
    </citation>
    <scope>NUCLEOTIDE SEQUENCE [LARGE SCALE GENOMIC DNA]</scope>
    <source>
        <strain evidence="3">DSM 17616</strain>
    </source>
</reference>
<dbReference type="RefSeq" id="WP_092793871.1">
    <property type="nucleotide sequence ID" value="NZ_FNXF01000009.1"/>
</dbReference>
<dbReference type="AlphaFoldDB" id="A0A1H6M8P9"/>
<evidence type="ECO:0000313" key="3">
    <source>
        <dbReference type="Proteomes" id="UP000199371"/>
    </source>
</evidence>
<dbReference type="OrthoDB" id="5765079at2"/>
<name>A0A1H6M8P9_9GAMM</name>
<proteinExistence type="predicted"/>